<comment type="caution">
    <text evidence="1">The sequence shown here is derived from an EMBL/GenBank/DDBJ whole genome shotgun (WGS) entry which is preliminary data.</text>
</comment>
<gene>
    <name evidence="1" type="primary">ybiU_2</name>
    <name evidence="1" type="ORF">NCTC11685_01721</name>
</gene>
<reference evidence="1 2" key="1">
    <citation type="submission" date="2018-06" db="EMBL/GenBank/DDBJ databases">
        <authorList>
            <consortium name="Pathogen Informatics"/>
            <person name="Doyle S."/>
        </authorList>
    </citation>
    <scope>NUCLEOTIDE SEQUENCE [LARGE SCALE GENOMIC DNA]</scope>
    <source>
        <strain evidence="1 2">NCTC11685</strain>
    </source>
</reference>
<protein>
    <submittedName>
        <fullName evidence="1">Protein of uncharacterized function (DUF1479)</fullName>
    </submittedName>
</protein>
<dbReference type="InterPro" id="IPR027443">
    <property type="entry name" value="IPNS-like_sf"/>
</dbReference>
<dbReference type="Proteomes" id="UP000254863">
    <property type="component" value="Unassembled WGS sequence"/>
</dbReference>
<evidence type="ECO:0000313" key="1">
    <source>
        <dbReference type="EMBL" id="STV76810.1"/>
    </source>
</evidence>
<dbReference type="Pfam" id="PF07350">
    <property type="entry name" value="Gig2-like"/>
    <property type="match status" value="1"/>
</dbReference>
<accession>A0A7H4N390</accession>
<dbReference type="InterPro" id="IPR010856">
    <property type="entry name" value="Gig2-like"/>
</dbReference>
<dbReference type="SUPFAM" id="SSF51197">
    <property type="entry name" value="Clavaminate synthase-like"/>
    <property type="match status" value="1"/>
</dbReference>
<dbReference type="Gene3D" id="2.60.120.330">
    <property type="entry name" value="B-lactam Antibiotic, Isopenicillin N Synthase, Chain"/>
    <property type="match status" value="1"/>
</dbReference>
<dbReference type="EMBL" id="UGMS01000001">
    <property type="protein sequence ID" value="STV76810.1"/>
    <property type="molecule type" value="Genomic_DNA"/>
</dbReference>
<proteinExistence type="predicted"/>
<organism evidence="1 2">
    <name type="scientific">Klebsiella michiganensis</name>
    <dbReference type="NCBI Taxonomy" id="1134687"/>
    <lineage>
        <taxon>Bacteria</taxon>
        <taxon>Pseudomonadati</taxon>
        <taxon>Pseudomonadota</taxon>
        <taxon>Gammaproteobacteria</taxon>
        <taxon>Enterobacterales</taxon>
        <taxon>Enterobacteriaceae</taxon>
        <taxon>Klebsiella/Raoultella group</taxon>
        <taxon>Klebsiella</taxon>
    </lineage>
</organism>
<name>A0A7H4N390_9ENTR</name>
<evidence type="ECO:0000313" key="2">
    <source>
        <dbReference type="Proteomes" id="UP000254863"/>
    </source>
</evidence>
<sequence>MYIPAAPMCEKNLAYAQKVKAALARGASPGDFPREDYESDWEGRFYAG</sequence>
<dbReference type="AlphaFoldDB" id="A0A7H4N390"/>